<dbReference type="Proteomes" id="UP000296352">
    <property type="component" value="Chromosome"/>
</dbReference>
<dbReference type="KEGG" id="cee:CENDO_09890"/>
<reference evidence="3 4" key="1">
    <citation type="submission" date="2019-04" db="EMBL/GenBank/DDBJ databases">
        <title>Corynebacterium endometrii sp. nov., isolated from the uterus of a cow with endometritis.</title>
        <authorList>
            <person name="Ballas P."/>
            <person name="Ruckert C."/>
            <person name="Wagener K."/>
            <person name="Drillich M."/>
            <person name="Kaempfer P."/>
            <person name="Busse H.-J."/>
            <person name="Ehling-Schulz M."/>
        </authorList>
    </citation>
    <scope>NUCLEOTIDE SEQUENCE [LARGE SCALE GENOMIC DNA]</scope>
    <source>
        <strain evidence="3 4">LMM-1653</strain>
    </source>
</reference>
<sequence length="255" mass="28509">MIEISDTNRAKLRALRLSTFADVYFELLNDEAYEDSLPEDIFFLAVDQALESRRQRQIEKAIAAAGFAYPHASLAEVINPEARGISERQLKRYAATNWREHPNNVHIYAPTGTGKTYLACAIGIAACHAGYSVAYFRLDQLVAKLAAYSPTDDQYTALMRKLINIDVLIIDDFCTISVDLRGQEDLTKIVIERDGRLPTIIASQSTAAYWVEVLPSRIGAESLVSRLNNGRRLKIGDFDMRRHLAKEAAAAQDTD</sequence>
<dbReference type="CDD" id="cd00009">
    <property type="entry name" value="AAA"/>
    <property type="match status" value="1"/>
</dbReference>
<evidence type="ECO:0000313" key="4">
    <source>
        <dbReference type="Proteomes" id="UP000296352"/>
    </source>
</evidence>
<dbReference type="EMBL" id="CP039247">
    <property type="protein sequence ID" value="QCB29232.1"/>
    <property type="molecule type" value="Genomic_DNA"/>
</dbReference>
<proteinExistence type="predicted"/>
<dbReference type="GO" id="GO:0005524">
    <property type="term" value="F:ATP binding"/>
    <property type="evidence" value="ECO:0007669"/>
    <property type="project" value="InterPro"/>
</dbReference>
<evidence type="ECO:0000259" key="1">
    <source>
        <dbReference type="Pfam" id="PF01695"/>
    </source>
</evidence>
<organism evidence="3 4">
    <name type="scientific">Corynebacterium endometrii</name>
    <dbReference type="NCBI Taxonomy" id="2488819"/>
    <lineage>
        <taxon>Bacteria</taxon>
        <taxon>Bacillati</taxon>
        <taxon>Actinomycetota</taxon>
        <taxon>Actinomycetes</taxon>
        <taxon>Mycobacteriales</taxon>
        <taxon>Corynebacteriaceae</taxon>
        <taxon>Corynebacterium</taxon>
    </lineage>
</organism>
<dbReference type="KEGG" id="cee:CENDO_00260"/>
<protein>
    <submittedName>
        <fullName evidence="3">Transposase</fullName>
    </submittedName>
</protein>
<dbReference type="PANTHER" id="PTHR30050:SF4">
    <property type="entry name" value="ATP-BINDING PROTEIN RV3427C IN INSERTION SEQUENCE-RELATED"/>
    <property type="match status" value="1"/>
</dbReference>
<dbReference type="PIRSF" id="PIRSF003073">
    <property type="entry name" value="DNAC_TnpB_IstB"/>
    <property type="match status" value="1"/>
</dbReference>
<evidence type="ECO:0000313" key="2">
    <source>
        <dbReference type="EMBL" id="QCB27362.1"/>
    </source>
</evidence>
<dbReference type="SUPFAM" id="SSF52540">
    <property type="entry name" value="P-loop containing nucleoside triphosphate hydrolases"/>
    <property type="match status" value="1"/>
</dbReference>
<dbReference type="InterPro" id="IPR028350">
    <property type="entry name" value="DNAC/IstB-like"/>
</dbReference>
<dbReference type="PANTHER" id="PTHR30050">
    <property type="entry name" value="CHROMOSOMAL REPLICATION INITIATOR PROTEIN DNAA"/>
    <property type="match status" value="1"/>
</dbReference>
<dbReference type="Gene3D" id="3.40.50.300">
    <property type="entry name" value="P-loop containing nucleotide triphosphate hydrolases"/>
    <property type="match status" value="1"/>
</dbReference>
<evidence type="ECO:0000313" key="3">
    <source>
        <dbReference type="EMBL" id="QCB29232.1"/>
    </source>
</evidence>
<dbReference type="OrthoDB" id="9776217at2"/>
<dbReference type="GO" id="GO:0006260">
    <property type="term" value="P:DNA replication"/>
    <property type="evidence" value="ECO:0007669"/>
    <property type="project" value="TreeGrafter"/>
</dbReference>
<dbReference type="AlphaFoldDB" id="A0A4P7QHN8"/>
<dbReference type="Pfam" id="PF01695">
    <property type="entry name" value="IstB_IS21"/>
    <property type="match status" value="1"/>
</dbReference>
<dbReference type="RefSeq" id="WP_136140253.1">
    <property type="nucleotide sequence ID" value="NZ_CP039247.1"/>
</dbReference>
<gene>
    <name evidence="2" type="ORF">CENDO_00260</name>
    <name evidence="3" type="ORF">CENDO_09890</name>
</gene>
<accession>A0A4P7QHN8</accession>
<keyword evidence="4" id="KW-1185">Reference proteome</keyword>
<name>A0A4P7QHN8_9CORY</name>
<dbReference type="EMBL" id="CP039247">
    <property type="protein sequence ID" value="QCB27362.1"/>
    <property type="molecule type" value="Genomic_DNA"/>
</dbReference>
<dbReference type="InterPro" id="IPR002611">
    <property type="entry name" value="IstB_ATP-bd"/>
</dbReference>
<feature type="domain" description="IstB-like ATP-binding" evidence="1">
    <location>
        <begin position="10"/>
        <end position="241"/>
    </location>
</feature>
<dbReference type="InterPro" id="IPR027417">
    <property type="entry name" value="P-loop_NTPase"/>
</dbReference>